<reference evidence="2 3" key="1">
    <citation type="submission" date="2013-12" db="EMBL/GenBank/DDBJ databases">
        <title>Annotated genome of Streptomyces scopuliridis.</title>
        <authorList>
            <person name="Olson J.B."/>
        </authorList>
    </citation>
    <scope>NUCLEOTIDE SEQUENCE [LARGE SCALE GENOMIC DNA]</scope>
    <source>
        <strain evidence="2 3">RB72</strain>
    </source>
</reference>
<dbReference type="InterPro" id="IPR009014">
    <property type="entry name" value="Transketo_C/PFOR_II"/>
</dbReference>
<dbReference type="InterPro" id="IPR005475">
    <property type="entry name" value="Transketolase-like_Pyr-bd"/>
</dbReference>
<dbReference type="AlphaFoldDB" id="A0A2T7T9J7"/>
<dbReference type="Pfam" id="PF02779">
    <property type="entry name" value="Transket_pyr"/>
    <property type="match status" value="1"/>
</dbReference>
<dbReference type="CDD" id="cd07033">
    <property type="entry name" value="TPP_PYR_DXS_TK_like"/>
    <property type="match status" value="1"/>
</dbReference>
<dbReference type="PANTHER" id="PTHR43825">
    <property type="entry name" value="PYRUVATE DEHYDROGENASE E1 COMPONENT"/>
    <property type="match status" value="1"/>
</dbReference>
<dbReference type="EMBL" id="AZSP01000128">
    <property type="protein sequence ID" value="PVE11756.1"/>
    <property type="molecule type" value="Genomic_DNA"/>
</dbReference>
<evidence type="ECO:0000313" key="2">
    <source>
        <dbReference type="EMBL" id="PVE11756.1"/>
    </source>
</evidence>
<evidence type="ECO:0000313" key="3">
    <source>
        <dbReference type="Proteomes" id="UP000245992"/>
    </source>
</evidence>
<proteinExistence type="predicted"/>
<dbReference type="OrthoDB" id="8732661at2"/>
<dbReference type="Gene3D" id="3.40.50.970">
    <property type="match status" value="1"/>
</dbReference>
<dbReference type="STRING" id="1440053.GCA_000718095_06336"/>
<name>A0A2T7T9J7_9ACTN</name>
<gene>
    <name evidence="2" type="ORF">Y717_15660</name>
</gene>
<evidence type="ECO:0000259" key="1">
    <source>
        <dbReference type="SMART" id="SM00861"/>
    </source>
</evidence>
<dbReference type="InterPro" id="IPR029061">
    <property type="entry name" value="THDP-binding"/>
</dbReference>
<dbReference type="SUPFAM" id="SSF52922">
    <property type="entry name" value="TK C-terminal domain-like"/>
    <property type="match status" value="1"/>
</dbReference>
<keyword evidence="3" id="KW-1185">Reference proteome</keyword>
<dbReference type="SMART" id="SM00861">
    <property type="entry name" value="Transket_pyr"/>
    <property type="match status" value="1"/>
</dbReference>
<dbReference type="GO" id="GO:0000287">
    <property type="term" value="F:magnesium ion binding"/>
    <property type="evidence" value="ECO:0007669"/>
    <property type="project" value="UniProtKB-ARBA"/>
</dbReference>
<dbReference type="Gene3D" id="3.40.50.920">
    <property type="match status" value="1"/>
</dbReference>
<feature type="domain" description="Transketolase-like pyrimidine-binding" evidence="1">
    <location>
        <begin position="2"/>
        <end position="167"/>
    </location>
</feature>
<dbReference type="SUPFAM" id="SSF52518">
    <property type="entry name" value="Thiamin diphosphate-binding fold (THDP-binding)"/>
    <property type="match status" value="1"/>
</dbReference>
<accession>A0A2T7T9J7</accession>
<protein>
    <submittedName>
        <fullName evidence="2">Transketolase</fullName>
    </submittedName>
</protein>
<dbReference type="Proteomes" id="UP000245992">
    <property type="component" value="Unassembled WGS sequence"/>
</dbReference>
<organism evidence="2 3">
    <name type="scientific">Streptomyces scopuliridis RB72</name>
    <dbReference type="NCBI Taxonomy" id="1440053"/>
    <lineage>
        <taxon>Bacteria</taxon>
        <taxon>Bacillati</taxon>
        <taxon>Actinomycetota</taxon>
        <taxon>Actinomycetes</taxon>
        <taxon>Kitasatosporales</taxon>
        <taxon>Streptomycetaceae</taxon>
        <taxon>Streptomyces</taxon>
    </lineage>
</organism>
<comment type="caution">
    <text evidence="2">The sequence shown here is derived from an EMBL/GenBank/DDBJ whole genome shotgun (WGS) entry which is preliminary data.</text>
</comment>
<dbReference type="InterPro" id="IPR051157">
    <property type="entry name" value="PDH/Transketolase"/>
</dbReference>
<dbReference type="PANTHER" id="PTHR43825:SF5">
    <property type="entry name" value="HYPOTHETICAL TRANSKETOLASE FAMILY PROTEIN"/>
    <property type="match status" value="1"/>
</dbReference>
<sequence>MDTMRDRFISTTSQLLDDDPRLAVVLAEISRDGFDAAERRHPDRVINVGIREQLLVGVGGGLALTGLRPIVHTFASFLVERPFEQVKLDFGHQGVGGVLVSAGASYDWPAGGFTHMAPGDVALMDTLDGWAVHVPGHPDEAEALLRRAAAGDGRDYVRLSMQSNERARPVTGAGFSTVREGRAGVVVAVGPMLDNVLAATEGLDTTVLYATTVRPFDGAALRRAVAGGGTADVVLVEPYLAGTSTAAANDALAETPHRVLGLGVARRELRRYGQLEEHLAGQGLDARSLRERISGFLTRT</sequence>
<dbReference type="RefSeq" id="WP_030355258.1">
    <property type="nucleotide sequence ID" value="NZ_AZSP01000128.1"/>
</dbReference>